<dbReference type="CDD" id="cd07895">
    <property type="entry name" value="Adenylation_mRNA_capping"/>
    <property type="match status" value="1"/>
</dbReference>
<evidence type="ECO:0000256" key="17">
    <source>
        <dbReference type="PIRSR" id="PIRSR036959-1"/>
    </source>
</evidence>
<name>A0A6A7C594_9PEZI</name>
<evidence type="ECO:0000256" key="2">
    <source>
        <dbReference type="ARBA" id="ARBA00010237"/>
    </source>
</evidence>
<evidence type="ECO:0000256" key="12">
    <source>
        <dbReference type="ARBA" id="ARBA00029909"/>
    </source>
</evidence>
<evidence type="ECO:0000256" key="9">
    <source>
        <dbReference type="ARBA" id="ARBA00023042"/>
    </source>
</evidence>
<reference evidence="20" key="1">
    <citation type="journal article" date="2020" name="Stud. Mycol.">
        <title>101 Dothideomycetes genomes: a test case for predicting lifestyles and emergence of pathogens.</title>
        <authorList>
            <person name="Haridas S."/>
            <person name="Albert R."/>
            <person name="Binder M."/>
            <person name="Bloem J."/>
            <person name="Labutti K."/>
            <person name="Salamov A."/>
            <person name="Andreopoulos B."/>
            <person name="Baker S."/>
            <person name="Barry K."/>
            <person name="Bills G."/>
            <person name="Bluhm B."/>
            <person name="Cannon C."/>
            <person name="Castanera R."/>
            <person name="Culley D."/>
            <person name="Daum C."/>
            <person name="Ezra D."/>
            <person name="Gonzalez J."/>
            <person name="Henrissat B."/>
            <person name="Kuo A."/>
            <person name="Liang C."/>
            <person name="Lipzen A."/>
            <person name="Lutzoni F."/>
            <person name="Magnuson J."/>
            <person name="Mondo S."/>
            <person name="Nolan M."/>
            <person name="Ohm R."/>
            <person name="Pangilinan J."/>
            <person name="Park H.-J."/>
            <person name="Ramirez L."/>
            <person name="Alfaro M."/>
            <person name="Sun H."/>
            <person name="Tritt A."/>
            <person name="Yoshinaga Y."/>
            <person name="Zwiers L.-H."/>
            <person name="Turgeon B."/>
            <person name="Goodwin S."/>
            <person name="Spatafora J."/>
            <person name="Crous P."/>
            <person name="Grigoriev I."/>
        </authorList>
    </citation>
    <scope>NUCLEOTIDE SEQUENCE</scope>
    <source>
        <strain evidence="20">CBS 480.64</strain>
    </source>
</reference>
<dbReference type="InterPro" id="IPR013846">
    <property type="entry name" value="mRNA_cap_enzyme_C"/>
</dbReference>
<feature type="domain" description="mRNA capping enzyme C-terminal" evidence="19">
    <location>
        <begin position="252"/>
        <end position="375"/>
    </location>
</feature>
<keyword evidence="8 16" id="KW-0547">Nucleotide-binding</keyword>
<dbReference type="GO" id="GO:0004484">
    <property type="term" value="F:mRNA guanylyltransferase activity"/>
    <property type="evidence" value="ECO:0007669"/>
    <property type="project" value="UniProtKB-EC"/>
</dbReference>
<dbReference type="InterPro" id="IPR017075">
    <property type="entry name" value="mRNA_cap_enzyme_alpha"/>
</dbReference>
<dbReference type="Pfam" id="PF01331">
    <property type="entry name" value="mRNA_cap_enzyme"/>
    <property type="match status" value="1"/>
</dbReference>
<dbReference type="SUPFAM" id="SSF56091">
    <property type="entry name" value="DNA ligase/mRNA capping enzyme, catalytic domain"/>
    <property type="match status" value="1"/>
</dbReference>
<keyword evidence="9 16" id="KW-0506">mRNA capping</keyword>
<gene>
    <name evidence="20" type="ORF">K470DRAFT_269064</name>
</gene>
<dbReference type="Pfam" id="PF03919">
    <property type="entry name" value="mRNA_cap_C"/>
    <property type="match status" value="1"/>
</dbReference>
<evidence type="ECO:0000256" key="11">
    <source>
        <dbReference type="ARBA" id="ARBA00023242"/>
    </source>
</evidence>
<evidence type="ECO:0000259" key="19">
    <source>
        <dbReference type="Pfam" id="PF03919"/>
    </source>
</evidence>
<dbReference type="InterPro" id="IPR012340">
    <property type="entry name" value="NA-bd_OB-fold"/>
</dbReference>
<comment type="subcellular location">
    <subcellularLocation>
        <location evidence="1 16">Nucleus</location>
    </subcellularLocation>
</comment>
<comment type="similarity">
    <text evidence="2 16">Belongs to the eukaryotic GTase family.</text>
</comment>
<feature type="active site" description="N6-GMP-lysine intermediate" evidence="17">
    <location>
        <position position="63"/>
    </location>
</feature>
<evidence type="ECO:0000256" key="7">
    <source>
        <dbReference type="ARBA" id="ARBA00022695"/>
    </source>
</evidence>
<dbReference type="PIRSF" id="PIRSF036959">
    <property type="entry name" value="mRNA_cap_alpha"/>
    <property type="match status" value="1"/>
</dbReference>
<dbReference type="GO" id="GO:0005525">
    <property type="term" value="F:GTP binding"/>
    <property type="evidence" value="ECO:0007669"/>
    <property type="project" value="UniProtKB-KW"/>
</dbReference>
<dbReference type="EC" id="2.7.7.50" evidence="3 16"/>
<evidence type="ECO:0000256" key="8">
    <source>
        <dbReference type="ARBA" id="ARBA00022741"/>
    </source>
</evidence>
<comment type="subunit">
    <text evidence="15">Heterodimer. The mRNA-capping enzyme is composed of two separate chains alpha and beta, respectively a mRNA guanylyltransferase and an mRNA 5'-triphosphate monophosphatase.</text>
</comment>
<dbReference type="PANTHER" id="PTHR10367:SF17">
    <property type="entry name" value="MRNA-CAPPING ENZYME"/>
    <property type="match status" value="1"/>
</dbReference>
<evidence type="ECO:0000313" key="20">
    <source>
        <dbReference type="EMBL" id="KAF2862422.1"/>
    </source>
</evidence>
<keyword evidence="10 16" id="KW-0342">GTP-binding</keyword>
<dbReference type="PANTHER" id="PTHR10367">
    <property type="entry name" value="MRNA-CAPPING ENZYME"/>
    <property type="match status" value="1"/>
</dbReference>
<keyword evidence="11 16" id="KW-0539">Nucleus</keyword>
<evidence type="ECO:0000256" key="5">
    <source>
        <dbReference type="ARBA" id="ARBA00022664"/>
    </source>
</evidence>
<accession>A0A6A7C594</accession>
<evidence type="ECO:0000256" key="6">
    <source>
        <dbReference type="ARBA" id="ARBA00022679"/>
    </source>
</evidence>
<evidence type="ECO:0000256" key="4">
    <source>
        <dbReference type="ARBA" id="ARBA00019171"/>
    </source>
</evidence>
<evidence type="ECO:0000256" key="14">
    <source>
        <dbReference type="ARBA" id="ARBA00044624"/>
    </source>
</evidence>
<proteinExistence type="inferred from homology"/>
<evidence type="ECO:0000256" key="16">
    <source>
        <dbReference type="PIRNR" id="PIRNR036959"/>
    </source>
</evidence>
<dbReference type="InterPro" id="IPR051029">
    <property type="entry name" value="mRNA_Capping_Enz/RNA_Phosphat"/>
</dbReference>
<organism evidence="20 21">
    <name type="scientific">Piedraia hortae CBS 480.64</name>
    <dbReference type="NCBI Taxonomy" id="1314780"/>
    <lineage>
        <taxon>Eukaryota</taxon>
        <taxon>Fungi</taxon>
        <taxon>Dikarya</taxon>
        <taxon>Ascomycota</taxon>
        <taxon>Pezizomycotina</taxon>
        <taxon>Dothideomycetes</taxon>
        <taxon>Dothideomycetidae</taxon>
        <taxon>Capnodiales</taxon>
        <taxon>Piedraiaceae</taxon>
        <taxon>Piedraia</taxon>
    </lineage>
</organism>
<dbReference type="GO" id="GO:0006370">
    <property type="term" value="P:7-methylguanosine mRNA capping"/>
    <property type="evidence" value="ECO:0007669"/>
    <property type="project" value="UniProtKB-KW"/>
</dbReference>
<evidence type="ECO:0000256" key="3">
    <source>
        <dbReference type="ARBA" id="ARBA00012475"/>
    </source>
</evidence>
<comment type="catalytic activity">
    <reaction evidence="14">
        <text>a 5'-end diphospho-ribonucleoside in mRNA + GTP + H(+) = a 5'-end (5'-triphosphoguanosine)-ribonucleoside in mRNA + diphosphate</text>
        <dbReference type="Rhea" id="RHEA:67012"/>
        <dbReference type="Rhea" id="RHEA-COMP:17165"/>
        <dbReference type="Rhea" id="RHEA-COMP:17166"/>
        <dbReference type="ChEBI" id="CHEBI:15378"/>
        <dbReference type="ChEBI" id="CHEBI:33019"/>
        <dbReference type="ChEBI" id="CHEBI:37565"/>
        <dbReference type="ChEBI" id="CHEBI:167616"/>
        <dbReference type="ChEBI" id="CHEBI:167617"/>
        <dbReference type="EC" id="2.7.7.50"/>
    </reaction>
    <physiologicalReaction direction="left-to-right" evidence="14">
        <dbReference type="Rhea" id="RHEA:67013"/>
    </physiologicalReaction>
</comment>
<dbReference type="Proteomes" id="UP000799421">
    <property type="component" value="Unassembled WGS sequence"/>
</dbReference>
<protein>
    <recommendedName>
        <fullName evidence="4 16">mRNA-capping enzyme subunit alpha</fullName>
        <ecNumber evidence="3 16">2.7.7.50</ecNumber>
    </recommendedName>
    <alternativeName>
        <fullName evidence="12 16">GTP--RNA guanylyltransferase</fullName>
    </alternativeName>
    <alternativeName>
        <fullName evidence="13 16">mRNA guanylyltransferase</fullName>
    </alternativeName>
</protein>
<evidence type="ECO:0000256" key="10">
    <source>
        <dbReference type="ARBA" id="ARBA00023134"/>
    </source>
</evidence>
<keyword evidence="6 16" id="KW-0808">Transferase</keyword>
<dbReference type="EMBL" id="MU005966">
    <property type="protein sequence ID" value="KAF2862422.1"/>
    <property type="molecule type" value="Genomic_DNA"/>
</dbReference>
<comment type="function">
    <text evidence="16">Second step of mRNA capping. Transfer of the GMP moiety of GTP to the 5'-end of RNA via an enzyme-GMP covalent reaction intermediate.</text>
</comment>
<dbReference type="AlphaFoldDB" id="A0A6A7C594"/>
<dbReference type="OrthoDB" id="200924at2759"/>
<dbReference type="GO" id="GO:0031533">
    <property type="term" value="C:mRNA capping enzyme complex"/>
    <property type="evidence" value="ECO:0007669"/>
    <property type="project" value="InterPro"/>
</dbReference>
<evidence type="ECO:0000256" key="15">
    <source>
        <dbReference type="ARBA" id="ARBA00047082"/>
    </source>
</evidence>
<feature type="domain" description="mRNA capping enzyme adenylation" evidence="18">
    <location>
        <begin position="41"/>
        <end position="248"/>
    </location>
</feature>
<keyword evidence="5 16" id="KW-0507">mRNA processing</keyword>
<dbReference type="SUPFAM" id="SSF50249">
    <property type="entry name" value="Nucleic acid-binding proteins"/>
    <property type="match status" value="1"/>
</dbReference>
<sequence>MGTSINLSQVGNKLSPDDARWHQENVADLLNRRKLGFPGAQPVSFAGRHLEELERVDYFLCEKTDGIRCLLYQTSFRNEENKDIEIQFLIDRKNEYYCIPMGRLHLPAPSSRPPGFDVHSFWQRTLMDGELVVQTRPGGERKLVYFIFDLLAVNGENIMGKPLSKRYARAQQLYSTYKRYAEHPDYRQDVRDWQPFELQLKKMETPYAAEMMFRDKIPNLQHGNDGLIFTCVVTPYVSGTDQHILKWKPPHENTIDFRLVIAQFPMEVDEDGEEYEDWDRLPSVHLYVNHGGRYEHYANLAITETEWEAIKGMNQMIDGRVIECYRDAETGEWRPKLEADGTPRFRDDKTDANHISVVESVLESIHDAVTAQDLINAAGRIKAAYKVRQKNELAAQKHEQQKLEQQKIEQTVR</sequence>
<dbReference type="GO" id="GO:0005524">
    <property type="term" value="F:ATP binding"/>
    <property type="evidence" value="ECO:0007669"/>
    <property type="project" value="InterPro"/>
</dbReference>
<evidence type="ECO:0000313" key="21">
    <source>
        <dbReference type="Proteomes" id="UP000799421"/>
    </source>
</evidence>
<dbReference type="Gene3D" id="3.30.470.30">
    <property type="entry name" value="DNA ligase/mRNA capping enzyme"/>
    <property type="match status" value="1"/>
</dbReference>
<keyword evidence="7 16" id="KW-0548">Nucleotidyltransferase</keyword>
<dbReference type="InterPro" id="IPR001339">
    <property type="entry name" value="mRNA_cap_enzyme_adenylation"/>
</dbReference>
<keyword evidence="21" id="KW-1185">Reference proteome</keyword>
<evidence type="ECO:0000256" key="1">
    <source>
        <dbReference type="ARBA" id="ARBA00004123"/>
    </source>
</evidence>
<evidence type="ECO:0000256" key="13">
    <source>
        <dbReference type="ARBA" id="ARBA00030702"/>
    </source>
</evidence>
<evidence type="ECO:0000259" key="18">
    <source>
        <dbReference type="Pfam" id="PF01331"/>
    </source>
</evidence>
<dbReference type="Gene3D" id="2.40.50.140">
    <property type="entry name" value="Nucleic acid-binding proteins"/>
    <property type="match status" value="1"/>
</dbReference>